<dbReference type="AlphaFoldDB" id="A0A433J7P4"/>
<gene>
    <name evidence="2" type="ORF">EJ913_15145</name>
</gene>
<feature type="compositionally biased region" description="Low complexity" evidence="1">
    <location>
        <begin position="1"/>
        <end position="12"/>
    </location>
</feature>
<dbReference type="EMBL" id="RZIJ01000011">
    <property type="protein sequence ID" value="RUQ69700.1"/>
    <property type="molecule type" value="Genomic_DNA"/>
</dbReference>
<proteinExistence type="predicted"/>
<accession>A0A433J7P4</accession>
<name>A0A433J7P4_9PROT</name>
<evidence type="ECO:0000313" key="2">
    <source>
        <dbReference type="EMBL" id="RUQ69700.1"/>
    </source>
</evidence>
<dbReference type="RefSeq" id="WP_126999279.1">
    <property type="nucleotide sequence ID" value="NZ_CP173192.1"/>
</dbReference>
<evidence type="ECO:0000313" key="3">
    <source>
        <dbReference type="Proteomes" id="UP000280346"/>
    </source>
</evidence>
<reference evidence="2 3" key="1">
    <citation type="submission" date="2018-12" db="EMBL/GenBank/DDBJ databases">
        <authorList>
            <person name="Yang Y."/>
        </authorList>
    </citation>
    <scope>NUCLEOTIDE SEQUENCE [LARGE SCALE GENOMIC DNA]</scope>
    <source>
        <strain evidence="2 3">GSF71</strain>
    </source>
</reference>
<organism evidence="2 3">
    <name type="scientific">Azospirillum doebereinerae</name>
    <dbReference type="NCBI Taxonomy" id="92933"/>
    <lineage>
        <taxon>Bacteria</taxon>
        <taxon>Pseudomonadati</taxon>
        <taxon>Pseudomonadota</taxon>
        <taxon>Alphaproteobacteria</taxon>
        <taxon>Rhodospirillales</taxon>
        <taxon>Azospirillaceae</taxon>
        <taxon>Azospirillum</taxon>
    </lineage>
</organism>
<keyword evidence="3" id="KW-1185">Reference proteome</keyword>
<evidence type="ECO:0000256" key="1">
    <source>
        <dbReference type="SAM" id="MobiDB-lite"/>
    </source>
</evidence>
<feature type="region of interest" description="Disordered" evidence="1">
    <location>
        <begin position="1"/>
        <end position="21"/>
    </location>
</feature>
<protein>
    <submittedName>
        <fullName evidence="2">Uncharacterized protein</fullName>
    </submittedName>
</protein>
<dbReference type="Proteomes" id="UP000280346">
    <property type="component" value="Unassembled WGS sequence"/>
</dbReference>
<comment type="caution">
    <text evidence="2">The sequence shown here is derived from an EMBL/GenBank/DDBJ whole genome shotgun (WGS) entry which is preliminary data.</text>
</comment>
<sequence length="82" mass="9114">MTLPSPSSSFPSMVPANGIALDPKDKPRLHRLLSDWSDDQLRHAIAVNRDLIDAAHTNEDIGPLFRGTVLMRRILKDRMPAG</sequence>